<dbReference type="InterPro" id="IPR053143">
    <property type="entry name" value="Arylsulfate_ST"/>
</dbReference>
<reference evidence="2" key="1">
    <citation type="submission" date="2022-12" db="EMBL/GenBank/DDBJ databases">
        <authorList>
            <person name="Petersen C."/>
        </authorList>
    </citation>
    <scope>NUCLEOTIDE SEQUENCE</scope>
    <source>
        <strain evidence="2">IBT 21472</strain>
    </source>
</reference>
<comment type="caution">
    <text evidence="2">The sequence shown here is derived from an EMBL/GenBank/DDBJ whole genome shotgun (WGS) entry which is preliminary data.</text>
</comment>
<evidence type="ECO:0000313" key="3">
    <source>
        <dbReference type="Proteomes" id="UP001147746"/>
    </source>
</evidence>
<organism evidence="2 3">
    <name type="scientific">Penicillium atrosanguineum</name>
    <dbReference type="NCBI Taxonomy" id="1132637"/>
    <lineage>
        <taxon>Eukaryota</taxon>
        <taxon>Fungi</taxon>
        <taxon>Dikarya</taxon>
        <taxon>Ascomycota</taxon>
        <taxon>Pezizomycotina</taxon>
        <taxon>Eurotiomycetes</taxon>
        <taxon>Eurotiomycetidae</taxon>
        <taxon>Eurotiales</taxon>
        <taxon>Aspergillaceae</taxon>
        <taxon>Penicillium</taxon>
    </lineage>
</organism>
<feature type="signal peptide" evidence="1">
    <location>
        <begin position="1"/>
        <end position="18"/>
    </location>
</feature>
<evidence type="ECO:0000313" key="2">
    <source>
        <dbReference type="EMBL" id="KAJ5330757.1"/>
    </source>
</evidence>
<dbReference type="EMBL" id="JAPZBO010000001">
    <property type="protein sequence ID" value="KAJ5330757.1"/>
    <property type="molecule type" value="Genomic_DNA"/>
</dbReference>
<dbReference type="PANTHER" id="PTHR35340:SF9">
    <property type="entry name" value="ASST-DOMAIN-CONTAINING PROTEIN"/>
    <property type="match status" value="1"/>
</dbReference>
<dbReference type="PANTHER" id="PTHR35340">
    <property type="entry name" value="PQQ ENZYME REPEAT PROTEIN-RELATED"/>
    <property type="match status" value="1"/>
</dbReference>
<keyword evidence="1" id="KW-0732">Signal</keyword>
<proteinExistence type="predicted"/>
<sequence>MARLSNLVLLYFTAYVGANLAYKSRPDLAVPVLNITIPATNETADGLIFYTPESTFADNTGHGPAQSGPYIYTDKGELVWSGFGYIGPRSENFQVHTYRGEQVLSIFEGSHNSPMGHGHGHTTILDNKYRLLKQIKGGGHKLADQHEFLFFDDDSALFTVYDPEIHDLTDYGATSENQQWILDNKIQKVNTDTNQVLWEWSSLDHVNPAGTNLTLQSGNAGLGVNSSQVWHYFYMNAFDVDPKSNTYLLSARSMCTIFKMDGNTGDIIWQLGGKNSDFSLGEGVDFCYQHDTRMHQKYLHHETKGSKEIISFFDNSAHENLAGGPILQTRDYSAGKVVELDTKKRTAKLIAMFRAPGDLSVRSQGNCQLLPNGNAFINWGYDGAMSEHKPDGTTIFFTKLDSGRFGPGSENYRAFKFNWHAVPHEEPAFVAFKESNGTSLYISWNGDTETTIWKFYEQKNGKEVLLGGTSKNGKEVLLGGTSKNGFETKFQTGKSPAHVVAKAYDGHGKHLVSSLVIKVKEYRSPLHY</sequence>
<accession>A0A9W9QGU7</accession>
<evidence type="ECO:0000256" key="1">
    <source>
        <dbReference type="SAM" id="SignalP"/>
    </source>
</evidence>
<protein>
    <recommendedName>
        <fullName evidence="4">ASST-domain-containing protein</fullName>
    </recommendedName>
</protein>
<dbReference type="Proteomes" id="UP001147746">
    <property type="component" value="Unassembled WGS sequence"/>
</dbReference>
<reference evidence="2" key="2">
    <citation type="journal article" date="2023" name="IMA Fungus">
        <title>Comparative genomic study of the Penicillium genus elucidates a diverse pangenome and 15 lateral gene transfer events.</title>
        <authorList>
            <person name="Petersen C."/>
            <person name="Sorensen T."/>
            <person name="Nielsen M.R."/>
            <person name="Sondergaard T.E."/>
            <person name="Sorensen J.L."/>
            <person name="Fitzpatrick D.A."/>
            <person name="Frisvad J.C."/>
            <person name="Nielsen K.L."/>
        </authorList>
    </citation>
    <scope>NUCLEOTIDE SEQUENCE</scope>
    <source>
        <strain evidence="2">IBT 21472</strain>
    </source>
</reference>
<dbReference type="SUPFAM" id="SSF50998">
    <property type="entry name" value="Quinoprotein alcohol dehydrogenase-like"/>
    <property type="match status" value="1"/>
</dbReference>
<dbReference type="AlphaFoldDB" id="A0A9W9QGU7"/>
<name>A0A9W9QGU7_9EURO</name>
<evidence type="ECO:0008006" key="4">
    <source>
        <dbReference type="Google" id="ProtNLM"/>
    </source>
</evidence>
<gene>
    <name evidence="2" type="ORF">N7476_000540</name>
</gene>
<feature type="chain" id="PRO_5040901069" description="ASST-domain-containing protein" evidence="1">
    <location>
        <begin position="19"/>
        <end position="528"/>
    </location>
</feature>
<dbReference type="InterPro" id="IPR011047">
    <property type="entry name" value="Quinoprotein_ADH-like_sf"/>
</dbReference>
<dbReference type="InterPro" id="IPR039535">
    <property type="entry name" value="ASST-like"/>
</dbReference>
<dbReference type="Pfam" id="PF14269">
    <property type="entry name" value="Arylsulfotran_2"/>
    <property type="match status" value="1"/>
</dbReference>
<keyword evidence="3" id="KW-1185">Reference proteome</keyword>